<dbReference type="AlphaFoldDB" id="A0A0A9H250"/>
<proteinExistence type="predicted"/>
<reference evidence="1" key="2">
    <citation type="journal article" date="2015" name="Data Brief">
        <title>Shoot transcriptome of the giant reed, Arundo donax.</title>
        <authorList>
            <person name="Barrero R.A."/>
            <person name="Guerrero F.D."/>
            <person name="Moolhuijzen P."/>
            <person name="Goolsby J.A."/>
            <person name="Tidwell J."/>
            <person name="Bellgard S.E."/>
            <person name="Bellgard M.I."/>
        </authorList>
    </citation>
    <scope>NUCLEOTIDE SEQUENCE</scope>
    <source>
        <tissue evidence="1">Shoot tissue taken approximately 20 cm above the soil surface</tissue>
    </source>
</reference>
<accession>A0A0A9H250</accession>
<protein>
    <submittedName>
        <fullName evidence="1">Uncharacterized protein</fullName>
    </submittedName>
</protein>
<name>A0A0A9H250_ARUDO</name>
<dbReference type="EMBL" id="GBRH01168985">
    <property type="protein sequence ID" value="JAE28911.1"/>
    <property type="molecule type" value="Transcribed_RNA"/>
</dbReference>
<sequence length="31" mass="3795">MIEVMHDIPSQRVRSSLLRQSQWETFSLFSW</sequence>
<reference evidence="1" key="1">
    <citation type="submission" date="2014-09" db="EMBL/GenBank/DDBJ databases">
        <authorList>
            <person name="Magalhaes I.L.F."/>
            <person name="Oliveira U."/>
            <person name="Santos F.R."/>
            <person name="Vidigal T.H.D.A."/>
            <person name="Brescovit A.D."/>
            <person name="Santos A.J."/>
        </authorList>
    </citation>
    <scope>NUCLEOTIDE SEQUENCE</scope>
    <source>
        <tissue evidence="1">Shoot tissue taken approximately 20 cm above the soil surface</tissue>
    </source>
</reference>
<evidence type="ECO:0000313" key="1">
    <source>
        <dbReference type="EMBL" id="JAE28911.1"/>
    </source>
</evidence>
<organism evidence="1">
    <name type="scientific">Arundo donax</name>
    <name type="common">Giant reed</name>
    <name type="synonym">Donax arundinaceus</name>
    <dbReference type="NCBI Taxonomy" id="35708"/>
    <lineage>
        <taxon>Eukaryota</taxon>
        <taxon>Viridiplantae</taxon>
        <taxon>Streptophyta</taxon>
        <taxon>Embryophyta</taxon>
        <taxon>Tracheophyta</taxon>
        <taxon>Spermatophyta</taxon>
        <taxon>Magnoliopsida</taxon>
        <taxon>Liliopsida</taxon>
        <taxon>Poales</taxon>
        <taxon>Poaceae</taxon>
        <taxon>PACMAD clade</taxon>
        <taxon>Arundinoideae</taxon>
        <taxon>Arundineae</taxon>
        <taxon>Arundo</taxon>
    </lineage>
</organism>